<dbReference type="Proteomes" id="UP000256690">
    <property type="component" value="Unassembled WGS sequence"/>
</dbReference>
<dbReference type="RefSeq" id="XP_026598894.1">
    <property type="nucleotide sequence ID" value="XM_026752451.1"/>
</dbReference>
<sequence length="241" mass="23929">MTPPTPLLLYLGLSALPLSTAWTFTWRDSTGSASTESGTGPSACIPVNHAKGQLFVADGEGEAGINMLLFSNDQCSGEPAGMATESFAKESSVDLKGFQVVEYEAPGSSTATTTTGSDDLDGTVTLPTVPATTGNGNGTVTATSTDDDGDQTVTLPTVPATTTDGTSEAEPTSTAGGDGTETDSATTTTGSDETSSTEPAPTDSDSAGGEEEPTPTGASSRLVFSPAGLAGIVLGAVAFVL</sequence>
<proteinExistence type="predicted"/>
<reference evidence="3 4" key="1">
    <citation type="journal article" date="2018" name="IMA Fungus">
        <title>IMA Genome-F 9: Draft genome sequence of Annulohypoxylon stygium, Aspergillus mulundensis, Berkeleyomyces basicola (syn. Thielaviopsis basicola), Ceratocystis smalleyi, two Cercospora beticola strains, Coleophoma cylindrospora, Fusarium fracticaudum, Phialophora cf. hyalina, and Morchella septimelata.</title>
        <authorList>
            <person name="Wingfield B.D."/>
            <person name="Bills G.F."/>
            <person name="Dong Y."/>
            <person name="Huang W."/>
            <person name="Nel W.J."/>
            <person name="Swalarsk-Parry B.S."/>
            <person name="Vaghefi N."/>
            <person name="Wilken P.M."/>
            <person name="An Z."/>
            <person name="de Beer Z.W."/>
            <person name="De Vos L."/>
            <person name="Chen L."/>
            <person name="Duong T.A."/>
            <person name="Gao Y."/>
            <person name="Hammerbacher A."/>
            <person name="Kikkert J.R."/>
            <person name="Li Y."/>
            <person name="Li H."/>
            <person name="Li K."/>
            <person name="Li Q."/>
            <person name="Liu X."/>
            <person name="Ma X."/>
            <person name="Naidoo K."/>
            <person name="Pethybridge S.J."/>
            <person name="Sun J."/>
            <person name="Steenkamp E.T."/>
            <person name="van der Nest M.A."/>
            <person name="van Wyk S."/>
            <person name="Wingfield M.J."/>
            <person name="Xiong C."/>
            <person name="Yue Q."/>
            <person name="Zhang X."/>
        </authorList>
    </citation>
    <scope>NUCLEOTIDE SEQUENCE [LARGE SCALE GENOMIC DNA]</scope>
    <source>
        <strain evidence="3 4">DSM 5745</strain>
    </source>
</reference>
<evidence type="ECO:0000256" key="2">
    <source>
        <dbReference type="SAM" id="SignalP"/>
    </source>
</evidence>
<gene>
    <name evidence="3" type="ORF">DSM5745_10435</name>
</gene>
<comment type="caution">
    <text evidence="3">The sequence shown here is derived from an EMBL/GenBank/DDBJ whole genome shotgun (WGS) entry which is preliminary data.</text>
</comment>
<evidence type="ECO:0000313" key="3">
    <source>
        <dbReference type="EMBL" id="RDW61763.1"/>
    </source>
</evidence>
<organism evidence="3 4">
    <name type="scientific">Aspergillus mulundensis</name>
    <dbReference type="NCBI Taxonomy" id="1810919"/>
    <lineage>
        <taxon>Eukaryota</taxon>
        <taxon>Fungi</taxon>
        <taxon>Dikarya</taxon>
        <taxon>Ascomycota</taxon>
        <taxon>Pezizomycotina</taxon>
        <taxon>Eurotiomycetes</taxon>
        <taxon>Eurotiomycetidae</taxon>
        <taxon>Eurotiales</taxon>
        <taxon>Aspergillaceae</taxon>
        <taxon>Aspergillus</taxon>
        <taxon>Aspergillus subgen. Nidulantes</taxon>
    </lineage>
</organism>
<feature type="region of interest" description="Disordered" evidence="1">
    <location>
        <begin position="107"/>
        <end position="220"/>
    </location>
</feature>
<accession>A0A3D8QIV8</accession>
<feature type="signal peptide" evidence="2">
    <location>
        <begin position="1"/>
        <end position="21"/>
    </location>
</feature>
<feature type="compositionally biased region" description="Low complexity" evidence="1">
    <location>
        <begin position="152"/>
        <end position="166"/>
    </location>
</feature>
<keyword evidence="4" id="KW-1185">Reference proteome</keyword>
<evidence type="ECO:0008006" key="5">
    <source>
        <dbReference type="Google" id="ProtNLM"/>
    </source>
</evidence>
<feature type="compositionally biased region" description="Low complexity" evidence="1">
    <location>
        <begin position="107"/>
        <end position="143"/>
    </location>
</feature>
<dbReference type="GeneID" id="38120805"/>
<feature type="compositionally biased region" description="Low complexity" evidence="1">
    <location>
        <begin position="182"/>
        <end position="198"/>
    </location>
</feature>
<dbReference type="EMBL" id="PVWQ01000016">
    <property type="protein sequence ID" value="RDW61763.1"/>
    <property type="molecule type" value="Genomic_DNA"/>
</dbReference>
<dbReference type="OrthoDB" id="4368092at2759"/>
<evidence type="ECO:0000313" key="4">
    <source>
        <dbReference type="Proteomes" id="UP000256690"/>
    </source>
</evidence>
<evidence type="ECO:0000256" key="1">
    <source>
        <dbReference type="SAM" id="MobiDB-lite"/>
    </source>
</evidence>
<name>A0A3D8QIV8_9EURO</name>
<dbReference type="AlphaFoldDB" id="A0A3D8QIV8"/>
<feature type="chain" id="PRO_5017772333" description="GPI anchored protein" evidence="2">
    <location>
        <begin position="22"/>
        <end position="241"/>
    </location>
</feature>
<keyword evidence="2" id="KW-0732">Signal</keyword>
<protein>
    <recommendedName>
        <fullName evidence="5">GPI anchored protein</fullName>
    </recommendedName>
</protein>